<protein>
    <submittedName>
        <fullName evidence="7">DUF490 domain-containing protein</fullName>
    </submittedName>
</protein>
<evidence type="ECO:0000313" key="8">
    <source>
        <dbReference type="Proteomes" id="UP000309389"/>
    </source>
</evidence>
<comment type="subcellular location">
    <subcellularLocation>
        <location evidence="1">Membrane</location>
        <topology evidence="1">Single-pass membrane protein</topology>
    </subcellularLocation>
</comment>
<organism evidence="7 8">
    <name type="scientific">Alteraurantiacibacter aquimixticola</name>
    <dbReference type="NCBI Taxonomy" id="2489173"/>
    <lineage>
        <taxon>Bacteria</taxon>
        <taxon>Pseudomonadati</taxon>
        <taxon>Pseudomonadota</taxon>
        <taxon>Alphaproteobacteria</taxon>
        <taxon>Sphingomonadales</taxon>
        <taxon>Erythrobacteraceae</taxon>
        <taxon>Alteraurantiacibacter</taxon>
    </lineage>
</organism>
<sequence length="1398" mass="148028">MADQPVIEDESVERRASRWPRPLRWLGYGSLGIFLLLLALIAFLHTPPGRQLIVDQIAKVSPASGLSVEVESIEGSVLWSATFNDVKLRDANDTLFLEVPRVDLNWRPWKWFFTGLDVRHLVLSDGTLYAAPELIPGDPDAPLLPDFDIRVDRLVIEDLTVAEGLLGEERVIQFRTEADIRSGRVFLDADGEFGGGDVFGFLVEAEPDGDVFDLDLDWRAPVGGFLATMVGAEEELVVSIKGDGSWTSWKGDLLAVQGGDDLLDFDIYNETGQYRLVGQAFPGDYVSGLPARALGSEVAFTASGTLEDSTLDGSFALRGKGIDLDGSGGIDLADNRFEDMTLEAALLDPELLDGVVLDDATMRADLNGAFSELEVPHELRIGTITAGTIVFADIVQEGTISFEGERMILPLDMQVGRVTSGIDLFDPRLVGGNISGTLAYAGSTLNSDDLSISFPGMDARLGMRGNFDNGSFRFSGPVTADDLAFFDMGLVDAASRIDFAIGGGVPWTLDATVQGRMPRVDNSTIETIAGENIRFAGALAVSETRPLTFSDMRIEGSKLDALVDGRLEGGETLMTVSGTHADYGTFAGEARLAGDGPYADLVFDSPLPAADLSNVRVALAPSEDGFAIETSGNSLLGPFDGLIDLVLPEAGEAQIGVRRLDVAETRVSGNLRLVEGGVAGRLALTRGGVDGVIGLAARPGGQAFDVELTARNARFGTADRPLTLARADMDMRGFIGGEATTLEGEMTAQGISWGNFFLGRMAVDAQLTNGVGTFDAALAGRRGSRFELLLNGQATGERIALAADGSYAGVDITMPRRAVLLRTDDGGWQLQRTQLGYGDGYAVVEGRFGGEAPPEGRLNLLDMPVALADVVAGDLGLGGTLSGVVELAADEDGMPIGEARVVVNDFTRSGLLLTSRPIDLALVADLSADLLQARAVMENGSGIDGRVNARISNLPREGGLMARLYGGDLLAQLRYDGPAEALWRLAAIDLLDVTGPLEVAANARGTLANPQVRGSLQGDNLHLQSALTGTDISGVSARGRFDGSRLQLTSFSGEAPNGGRVSGSGFVDLSNMTRERGPQIDIRLAASNARILQLPGMGATVTGPMRIVSSGVGGTIAGRLTVREAEWRLASADEAVELPDIAITEINTPVDIAPPGRAGQPWHYLIDARATRGIKVDGMGLDSEWSGDIRLRGTTADPRIGGEVRIVPRQGFYSFAGTRFEITRGRIDFDEAAPPDPRLDLLAESGVNGIDVDVTVRGSASQPEIAFSSVPALPEEELLARMLFGGSVTDLSATDALQLGAALASLRGGGGVDPINRLRSAIGLDRLRIMPADPALNRGTSVALGKNITRRLYAELVTDGQGYNATELEFRVTGWLSLLGSISTLGRGEAAVEISRDY</sequence>
<dbReference type="EMBL" id="SSHH01000001">
    <property type="protein sequence ID" value="TIX51346.1"/>
    <property type="molecule type" value="Genomic_DNA"/>
</dbReference>
<dbReference type="GO" id="GO:0009306">
    <property type="term" value="P:protein secretion"/>
    <property type="evidence" value="ECO:0007669"/>
    <property type="project" value="InterPro"/>
</dbReference>
<dbReference type="GO" id="GO:0005886">
    <property type="term" value="C:plasma membrane"/>
    <property type="evidence" value="ECO:0007669"/>
    <property type="project" value="InterPro"/>
</dbReference>
<keyword evidence="8" id="KW-1185">Reference proteome</keyword>
<evidence type="ECO:0000256" key="1">
    <source>
        <dbReference type="ARBA" id="ARBA00004167"/>
    </source>
</evidence>
<dbReference type="GO" id="GO:0097347">
    <property type="term" value="C:TAM protein secretion complex"/>
    <property type="evidence" value="ECO:0007669"/>
    <property type="project" value="TreeGrafter"/>
</dbReference>
<dbReference type="InterPro" id="IPR007452">
    <property type="entry name" value="TamB_C"/>
</dbReference>
<dbReference type="PANTHER" id="PTHR36985:SF1">
    <property type="entry name" value="TRANSLOCATION AND ASSEMBLY MODULE SUBUNIT TAMB"/>
    <property type="match status" value="1"/>
</dbReference>
<reference evidence="7 8" key="1">
    <citation type="submission" date="2019-04" db="EMBL/GenBank/DDBJ databases">
        <title>Altererythrobacter aquimixticola sp. nov., isolated from sediment of junction between the ocean and a freshwater spring.</title>
        <authorList>
            <person name="Yoon J.-H."/>
        </authorList>
    </citation>
    <scope>NUCLEOTIDE SEQUENCE [LARGE SCALE GENOMIC DNA]</scope>
    <source>
        <strain evidence="7 8">SSKS-13</strain>
    </source>
</reference>
<evidence type="ECO:0000256" key="4">
    <source>
        <dbReference type="ARBA" id="ARBA00023136"/>
    </source>
</evidence>
<gene>
    <name evidence="7" type="ORF">E5222_02450</name>
</gene>
<dbReference type="RefSeq" id="WP_136692131.1">
    <property type="nucleotide sequence ID" value="NZ_SSHH01000001.1"/>
</dbReference>
<evidence type="ECO:0000259" key="6">
    <source>
        <dbReference type="Pfam" id="PF04357"/>
    </source>
</evidence>
<comment type="caution">
    <text evidence="7">The sequence shown here is derived from an EMBL/GenBank/DDBJ whole genome shotgun (WGS) entry which is preliminary data.</text>
</comment>
<evidence type="ECO:0000256" key="3">
    <source>
        <dbReference type="ARBA" id="ARBA00022989"/>
    </source>
</evidence>
<dbReference type="Pfam" id="PF04357">
    <property type="entry name" value="TamB"/>
    <property type="match status" value="1"/>
</dbReference>
<evidence type="ECO:0000256" key="5">
    <source>
        <dbReference type="SAM" id="Phobius"/>
    </source>
</evidence>
<keyword evidence="3 5" id="KW-1133">Transmembrane helix</keyword>
<keyword evidence="4 5" id="KW-0472">Membrane</keyword>
<evidence type="ECO:0000313" key="7">
    <source>
        <dbReference type="EMBL" id="TIX51346.1"/>
    </source>
</evidence>
<proteinExistence type="predicted"/>
<keyword evidence="2 5" id="KW-0812">Transmembrane</keyword>
<accession>A0A4T3F2D0</accession>
<dbReference type="OrthoDB" id="7784409at2"/>
<feature type="domain" description="Translocation and assembly module TamB C-terminal" evidence="6">
    <location>
        <begin position="1052"/>
        <end position="1398"/>
    </location>
</feature>
<dbReference type="Proteomes" id="UP000309389">
    <property type="component" value="Unassembled WGS sequence"/>
</dbReference>
<dbReference type="PANTHER" id="PTHR36985">
    <property type="entry name" value="TRANSLOCATION AND ASSEMBLY MODULE SUBUNIT TAMB"/>
    <property type="match status" value="1"/>
</dbReference>
<evidence type="ECO:0000256" key="2">
    <source>
        <dbReference type="ARBA" id="ARBA00022692"/>
    </source>
</evidence>
<name>A0A4T3F2D0_9SPHN</name>
<feature type="transmembrane region" description="Helical" evidence="5">
    <location>
        <begin position="25"/>
        <end position="44"/>
    </location>
</feature>